<keyword evidence="3" id="KW-1185">Reference proteome</keyword>
<dbReference type="EMBL" id="LPUY01000015">
    <property type="protein sequence ID" value="KUP94454.1"/>
    <property type="molecule type" value="Genomic_DNA"/>
</dbReference>
<evidence type="ECO:0000313" key="2">
    <source>
        <dbReference type="EMBL" id="KUP94454.1"/>
    </source>
</evidence>
<organism evidence="2 3">
    <name type="scientific">Tritonibacter horizontis</name>
    <dbReference type="NCBI Taxonomy" id="1768241"/>
    <lineage>
        <taxon>Bacteria</taxon>
        <taxon>Pseudomonadati</taxon>
        <taxon>Pseudomonadota</taxon>
        <taxon>Alphaproteobacteria</taxon>
        <taxon>Rhodobacterales</taxon>
        <taxon>Paracoccaceae</taxon>
        <taxon>Tritonibacter</taxon>
    </lineage>
</organism>
<dbReference type="SMART" id="SM00855">
    <property type="entry name" value="PGAM"/>
    <property type="match status" value="1"/>
</dbReference>
<dbReference type="SUPFAM" id="SSF53254">
    <property type="entry name" value="Phosphoglycerate mutase-like"/>
    <property type="match status" value="1"/>
</dbReference>
<name>A0A132C1K4_9RHOB</name>
<comment type="caution">
    <text evidence="2">The sequence shown here is derived from an EMBL/GenBank/DDBJ whole genome shotgun (WGS) entry which is preliminary data.</text>
</comment>
<dbReference type="InterPro" id="IPR013078">
    <property type="entry name" value="His_Pase_superF_clade-1"/>
</dbReference>
<dbReference type="Pfam" id="PF00300">
    <property type="entry name" value="His_Phos_1"/>
    <property type="match status" value="1"/>
</dbReference>
<dbReference type="EC" id="3.1.3.70" evidence="2"/>
<dbReference type="PANTHER" id="PTHR48100">
    <property type="entry name" value="BROAD-SPECIFICITY PHOSPHATASE YOR283W-RELATED"/>
    <property type="match status" value="1"/>
</dbReference>
<dbReference type="EC" id="3.1.3.-" evidence="2"/>
<keyword evidence="2" id="KW-0378">Hydrolase</keyword>
<dbReference type="PATRIC" id="fig|1768241.3.peg.683"/>
<evidence type="ECO:0000256" key="1">
    <source>
        <dbReference type="SAM" id="MobiDB-lite"/>
    </source>
</evidence>
<dbReference type="GO" id="GO:0050531">
    <property type="term" value="F:mannosyl-3-phosphoglycerate phosphatase activity"/>
    <property type="evidence" value="ECO:0007669"/>
    <property type="project" value="UniProtKB-EC"/>
</dbReference>
<dbReference type="Proteomes" id="UP000068382">
    <property type="component" value="Unassembled WGS sequence"/>
</dbReference>
<dbReference type="Gene3D" id="3.40.50.1240">
    <property type="entry name" value="Phosphoglycerate mutase-like"/>
    <property type="match status" value="1"/>
</dbReference>
<protein>
    <submittedName>
        <fullName evidence="2">Glucosyl-3-phosphoglycerate phosphatase</fullName>
        <ecNumber evidence="2">3.1.3.-</ecNumber>
        <ecNumber evidence="2">3.1.3.70</ecNumber>
    </submittedName>
</protein>
<dbReference type="PANTHER" id="PTHR48100:SF59">
    <property type="entry name" value="ADENOSYLCOBALAMIN_ALPHA-RIBAZOLE PHOSPHATASE"/>
    <property type="match status" value="1"/>
</dbReference>
<feature type="region of interest" description="Disordered" evidence="1">
    <location>
        <begin position="196"/>
        <end position="227"/>
    </location>
</feature>
<proteinExistence type="predicted"/>
<dbReference type="AlphaFoldDB" id="A0A132C1K4"/>
<gene>
    <name evidence="2" type="primary">gpgP_1</name>
    <name evidence="2" type="ORF">TRIHO_06640</name>
</gene>
<dbReference type="InterPro" id="IPR050275">
    <property type="entry name" value="PGM_Phosphatase"/>
</dbReference>
<dbReference type="GO" id="GO:0005737">
    <property type="term" value="C:cytoplasm"/>
    <property type="evidence" value="ECO:0007669"/>
    <property type="project" value="TreeGrafter"/>
</dbReference>
<dbReference type="CDD" id="cd07067">
    <property type="entry name" value="HP_PGM_like"/>
    <property type="match status" value="1"/>
</dbReference>
<reference evidence="2 3" key="1">
    <citation type="submission" date="2015-12" db="EMBL/GenBank/DDBJ databases">
        <title>Genome sequence of the marine Rhodobacteraceae strain O3.65, Candidatus Tritonibacter horizontis.</title>
        <authorList>
            <person name="Poehlein A."/>
            <person name="Giebel H.A."/>
            <person name="Voget S."/>
            <person name="Brinkhoff T."/>
        </authorList>
    </citation>
    <scope>NUCLEOTIDE SEQUENCE [LARGE SCALE GENOMIC DNA]</scope>
    <source>
        <strain evidence="2 3">O3.65</strain>
    </source>
</reference>
<dbReference type="OrthoDB" id="9781415at2"/>
<evidence type="ECO:0000313" key="3">
    <source>
        <dbReference type="Proteomes" id="UP000068382"/>
    </source>
</evidence>
<sequence>MIRLALLRHGHTPWNRAGRIQGRSDIPLDEAARAELAAQRLPDDWPQAELWSSPLLRATETATLVTGQTPRTDPALTEMFWGDWEGLKGVDLRADPASGFRDIESWGWDYRPPGGETPAEVWTRLQPWLARLSRDSVAICHIGIMRMILARAHGWNFDGPAPFQIKRNRLFVVEITDTGHGLTPWSTPVRLLPAEVATPAPPAAAPPTDSTLPNTPPPDPTSPGAKT</sequence>
<accession>A0A132C1K4</accession>
<dbReference type="InterPro" id="IPR029033">
    <property type="entry name" value="His_PPase_superfam"/>
</dbReference>